<dbReference type="SUPFAM" id="SSF49299">
    <property type="entry name" value="PKD domain"/>
    <property type="match status" value="3"/>
</dbReference>
<dbReference type="InterPro" id="IPR026453">
    <property type="entry name" value="PGF_pre_PGF"/>
</dbReference>
<evidence type="ECO:0000256" key="1">
    <source>
        <dbReference type="ARBA" id="ARBA00022729"/>
    </source>
</evidence>
<feature type="domain" description="PKD" evidence="3">
    <location>
        <begin position="151"/>
        <end position="196"/>
    </location>
</feature>
<dbReference type="CDD" id="cd00146">
    <property type="entry name" value="PKD"/>
    <property type="match status" value="3"/>
</dbReference>
<feature type="region of interest" description="Disordered" evidence="2">
    <location>
        <begin position="474"/>
        <end position="516"/>
    </location>
</feature>
<proteinExistence type="predicted"/>
<feature type="compositionally biased region" description="Polar residues" evidence="2">
    <location>
        <begin position="270"/>
        <end position="284"/>
    </location>
</feature>
<feature type="region of interest" description="Disordered" evidence="2">
    <location>
        <begin position="270"/>
        <end position="315"/>
    </location>
</feature>
<dbReference type="InterPro" id="IPR022409">
    <property type="entry name" value="PKD/Chitinase_dom"/>
</dbReference>
<dbReference type="SMART" id="SM00089">
    <property type="entry name" value="PKD"/>
    <property type="match status" value="3"/>
</dbReference>
<keyword evidence="5" id="KW-1185">Reference proteome</keyword>
<name>A0ABU2D340_9EURY</name>
<reference evidence="5" key="1">
    <citation type="submission" date="2023-07" db="EMBL/GenBank/DDBJ databases">
        <title>Whole-genome sequencing of a new Methanosarcina sp. Z-7115.</title>
        <authorList>
            <person name="Zhilina T.N."/>
            <person name="Merkel A.Y."/>
        </authorList>
    </citation>
    <scope>NUCLEOTIDE SEQUENCE [LARGE SCALE GENOMIC DNA]</scope>
    <source>
        <strain evidence="5">Z-7115</strain>
    </source>
</reference>
<comment type="caution">
    <text evidence="4">The sequence shown here is derived from an EMBL/GenBank/DDBJ whole genome shotgun (WGS) entry which is preliminary data.</text>
</comment>
<dbReference type="NCBIfam" id="TIGR04213">
    <property type="entry name" value="PGF_pre_PGF"/>
    <property type="match status" value="1"/>
</dbReference>
<dbReference type="PANTHER" id="PTHR36842">
    <property type="entry name" value="PROTEIN TOLB HOMOLOG"/>
    <property type="match status" value="1"/>
</dbReference>
<dbReference type="InterPro" id="IPR026371">
    <property type="entry name" value="PGF_CTERM"/>
</dbReference>
<dbReference type="InterPro" id="IPR000601">
    <property type="entry name" value="PKD_dom"/>
</dbReference>
<feature type="region of interest" description="Disordered" evidence="2">
    <location>
        <begin position="199"/>
        <end position="218"/>
    </location>
</feature>
<dbReference type="InterPro" id="IPR035986">
    <property type="entry name" value="PKD_dom_sf"/>
</dbReference>
<evidence type="ECO:0000259" key="3">
    <source>
        <dbReference type="PROSITE" id="PS50093"/>
    </source>
</evidence>
<gene>
    <name evidence="4" type="ORF">RG963_10855</name>
</gene>
<evidence type="ECO:0000256" key="2">
    <source>
        <dbReference type="SAM" id="MobiDB-lite"/>
    </source>
</evidence>
<sequence>MKKHILPMVLLALVILLMPTALATGDVKINDFTSNITDGNVTLYTRFTGDVTGNVTNWLWIFKNVETNATTYSSAERTTHHNIKKPGVYTVTLAAWGPGGSDRLTKVAYVTANNKSFNLPVAELSASPTYGNAPFIVSFNDNSTGATSRFWSFGDGNTSKEKNPTHNYSVAGNYTAALVVNNENGWDSKTQEIIVQGEQGEGEVPTAEFDADTTSGSDTLSVQFTDLSQNANVWNWDFGDGNYSTERNPNQTYSIAGTYTVTLTVGNEGGTVSTVNTINVPGENSSSDSDDSSSSGGHSHKSAGSSGGSGGVSPELQSNVEAKEISQTFIASGNPVKFDFPNNVTPVVNVSFDSKKTIGKTTTIAEMLKGKSNLVSELPSDEVYKSLNIWVGTSGFATSSNIENAVVYFKVEKSWIQDKNIDPSSITLNIYNDTKWDQLQTNLSEEDDKYLYFTANPSGFSSFAITGKAAANEAVNETQSTPDTQDLEQNNGSTATNAEQTPEQTPEQKESTSAAPGFEMISGIVGLLGVCLYIRR</sequence>
<dbReference type="InterPro" id="IPR013783">
    <property type="entry name" value="Ig-like_fold"/>
</dbReference>
<dbReference type="PROSITE" id="PS50093">
    <property type="entry name" value="PKD"/>
    <property type="match status" value="3"/>
</dbReference>
<dbReference type="Proteomes" id="UP001246244">
    <property type="component" value="Unassembled WGS sequence"/>
</dbReference>
<dbReference type="RefSeq" id="WP_310576292.1">
    <property type="nucleotide sequence ID" value="NZ_JAVKPK010000043.1"/>
</dbReference>
<protein>
    <submittedName>
        <fullName evidence="4">PGF-pre-PGF domain-containing protein</fullName>
    </submittedName>
</protein>
<dbReference type="Pfam" id="PF18911">
    <property type="entry name" value="PKD_4"/>
    <property type="match status" value="2"/>
</dbReference>
<evidence type="ECO:0000313" key="5">
    <source>
        <dbReference type="Proteomes" id="UP001246244"/>
    </source>
</evidence>
<dbReference type="Pfam" id="PF18204">
    <property type="entry name" value="PGF-CTERM"/>
    <property type="match status" value="1"/>
</dbReference>
<accession>A0ABU2D340</accession>
<feature type="domain" description="PKD" evidence="3">
    <location>
        <begin position="28"/>
        <end position="117"/>
    </location>
</feature>
<dbReference type="PANTHER" id="PTHR36842:SF1">
    <property type="entry name" value="PROTEIN TOLB"/>
    <property type="match status" value="1"/>
</dbReference>
<dbReference type="EMBL" id="JAVKPK010000043">
    <property type="protein sequence ID" value="MDR7666267.1"/>
    <property type="molecule type" value="Genomic_DNA"/>
</dbReference>
<keyword evidence="1" id="KW-0732">Signal</keyword>
<feature type="domain" description="PKD" evidence="3">
    <location>
        <begin position="234"/>
        <end position="280"/>
    </location>
</feature>
<evidence type="ECO:0000313" key="4">
    <source>
        <dbReference type="EMBL" id="MDR7666267.1"/>
    </source>
</evidence>
<organism evidence="4 5">
    <name type="scientific">Methanosarcina baikalica</name>
    <dbReference type="NCBI Taxonomy" id="3073890"/>
    <lineage>
        <taxon>Archaea</taxon>
        <taxon>Methanobacteriati</taxon>
        <taxon>Methanobacteriota</taxon>
        <taxon>Stenosarchaea group</taxon>
        <taxon>Methanomicrobia</taxon>
        <taxon>Methanosarcinales</taxon>
        <taxon>Methanosarcinaceae</taxon>
        <taxon>Methanosarcina</taxon>
    </lineage>
</organism>
<dbReference type="Gene3D" id="2.60.40.10">
    <property type="entry name" value="Immunoglobulins"/>
    <property type="match status" value="3"/>
</dbReference>
<feature type="compositionally biased region" description="Polar residues" evidence="2">
    <location>
        <begin position="475"/>
        <end position="498"/>
    </location>
</feature>